<reference evidence="2" key="1">
    <citation type="submission" date="2020-11" db="EMBL/GenBank/DDBJ databases">
        <title>Novosphingobium aureum sp. nov., a marine bacterium isolated from sediment of a salt flat.</title>
        <authorList>
            <person name="Yoo Y."/>
            <person name="Kim J.-J."/>
        </authorList>
    </citation>
    <scope>NUCLEOTIDE SEQUENCE</scope>
    <source>
        <strain evidence="2">YJ-S2-02</strain>
    </source>
</reference>
<feature type="transmembrane region" description="Helical" evidence="1">
    <location>
        <begin position="25"/>
        <end position="44"/>
    </location>
</feature>
<evidence type="ECO:0000313" key="2">
    <source>
        <dbReference type="EMBL" id="MBH0112699.1"/>
    </source>
</evidence>
<keyword evidence="1" id="KW-0472">Membrane</keyword>
<organism evidence="2 3">
    <name type="scientific">Novosphingobium aureum</name>
    <dbReference type="NCBI Taxonomy" id="2792964"/>
    <lineage>
        <taxon>Bacteria</taxon>
        <taxon>Pseudomonadati</taxon>
        <taxon>Pseudomonadota</taxon>
        <taxon>Alphaproteobacteria</taxon>
        <taxon>Sphingomonadales</taxon>
        <taxon>Sphingomonadaceae</taxon>
        <taxon>Novosphingobium</taxon>
    </lineage>
</organism>
<keyword evidence="3" id="KW-1185">Reference proteome</keyword>
<evidence type="ECO:0008006" key="4">
    <source>
        <dbReference type="Google" id="ProtNLM"/>
    </source>
</evidence>
<dbReference type="Proteomes" id="UP000617634">
    <property type="component" value="Unassembled WGS sequence"/>
</dbReference>
<accession>A0A931HBF8</accession>
<feature type="transmembrane region" description="Helical" evidence="1">
    <location>
        <begin position="56"/>
        <end position="74"/>
    </location>
</feature>
<evidence type="ECO:0000313" key="3">
    <source>
        <dbReference type="Proteomes" id="UP000617634"/>
    </source>
</evidence>
<dbReference type="RefSeq" id="WP_197162395.1">
    <property type="nucleotide sequence ID" value="NZ_JADZGI010000001.1"/>
</dbReference>
<evidence type="ECO:0000256" key="1">
    <source>
        <dbReference type="SAM" id="Phobius"/>
    </source>
</evidence>
<dbReference type="AlphaFoldDB" id="A0A931HBF8"/>
<dbReference type="EMBL" id="JADZGI010000001">
    <property type="protein sequence ID" value="MBH0112699.1"/>
    <property type="molecule type" value="Genomic_DNA"/>
</dbReference>
<feature type="transmembrane region" description="Helical" evidence="1">
    <location>
        <begin position="80"/>
        <end position="97"/>
    </location>
</feature>
<name>A0A931HBF8_9SPHN</name>
<sequence length="150" mass="16107">MRGEAAAKYVPALVTAPLGAVDPTYAGIAFGMVTGWLAIVGVMYEQRRALHEIRRAFIVSVLIGGGGALFAMGAVRWLDLSPLGAAIASFVIAFGGVKTMKSLTNMIWKLFDAWVDDAAKMGRKRAEAARMLAENTTKDMSRLRGEGDEK</sequence>
<protein>
    <recommendedName>
        <fullName evidence="4">Holin</fullName>
    </recommendedName>
</protein>
<gene>
    <name evidence="2" type="ORF">I5E68_07010</name>
</gene>
<proteinExistence type="predicted"/>
<keyword evidence="1" id="KW-0812">Transmembrane</keyword>
<keyword evidence="1" id="KW-1133">Transmembrane helix</keyword>
<comment type="caution">
    <text evidence="2">The sequence shown here is derived from an EMBL/GenBank/DDBJ whole genome shotgun (WGS) entry which is preliminary data.</text>
</comment>